<dbReference type="PANTHER" id="PTHR15332">
    <property type="entry name" value="PROPROTEIN CONVERTASE SUBTILISIN_KEXIN TYPE 5-LIKE"/>
    <property type="match status" value="1"/>
</dbReference>
<dbReference type="Pfam" id="PF14843">
    <property type="entry name" value="GF_recep_IV"/>
    <property type="match status" value="1"/>
</dbReference>
<keyword evidence="3" id="KW-1133">Transmembrane helix</keyword>
<evidence type="ECO:0000313" key="6">
    <source>
        <dbReference type="RefSeq" id="XP_022108207.1"/>
    </source>
</evidence>
<dbReference type="OrthoDB" id="300641at2759"/>
<dbReference type="Gene3D" id="2.10.220.10">
    <property type="entry name" value="Hormone Receptor, Insulin-like Growth Factor Receptor 1, Chain A, domain 2"/>
    <property type="match status" value="4"/>
</dbReference>
<dbReference type="RefSeq" id="XP_022108207.1">
    <property type="nucleotide sequence ID" value="XM_022252515.1"/>
</dbReference>
<dbReference type="AlphaFoldDB" id="A0A8B7ZT10"/>
<protein>
    <submittedName>
        <fullName evidence="6">Proprotein convertase subtilisin/kexin type 5-like</fullName>
    </submittedName>
</protein>
<dbReference type="InterPro" id="IPR009030">
    <property type="entry name" value="Growth_fac_rcpt_cys_sf"/>
</dbReference>
<keyword evidence="3" id="KW-0812">Transmembrane</keyword>
<dbReference type="Proteomes" id="UP000694845">
    <property type="component" value="Unplaced"/>
</dbReference>
<name>A0A8B7ZT10_ACAPL</name>
<feature type="domain" description="EGF-like" evidence="4">
    <location>
        <begin position="282"/>
        <end position="317"/>
    </location>
</feature>
<evidence type="ECO:0000313" key="5">
    <source>
        <dbReference type="Proteomes" id="UP000694845"/>
    </source>
</evidence>
<proteinExistence type="predicted"/>
<evidence type="ECO:0000259" key="4">
    <source>
        <dbReference type="SMART" id="SM00181"/>
    </source>
</evidence>
<keyword evidence="3" id="KW-0472">Membrane</keyword>
<feature type="domain" description="EGF-like" evidence="4">
    <location>
        <begin position="184"/>
        <end position="215"/>
    </location>
</feature>
<feature type="transmembrane region" description="Helical" evidence="3">
    <location>
        <begin position="414"/>
        <end position="434"/>
    </location>
</feature>
<dbReference type="PANTHER" id="PTHR15332:SF175">
    <property type="entry name" value="PROPROTEIN CONVERTASE SUBTILISIN_KEXIN TYPE 5-LIKE"/>
    <property type="match status" value="1"/>
</dbReference>
<dbReference type="InterPro" id="IPR000742">
    <property type="entry name" value="EGF"/>
</dbReference>
<dbReference type="OMA" id="CQKCDQQ"/>
<gene>
    <name evidence="6" type="primary">LOC110988728</name>
</gene>
<dbReference type="SMART" id="SM00261">
    <property type="entry name" value="FU"/>
    <property type="match status" value="7"/>
</dbReference>
<organism evidence="5 6">
    <name type="scientific">Acanthaster planci</name>
    <name type="common">Crown-of-thorns starfish</name>
    <dbReference type="NCBI Taxonomy" id="133434"/>
    <lineage>
        <taxon>Eukaryota</taxon>
        <taxon>Metazoa</taxon>
        <taxon>Echinodermata</taxon>
        <taxon>Eleutherozoa</taxon>
        <taxon>Asterozoa</taxon>
        <taxon>Asteroidea</taxon>
        <taxon>Valvatacea</taxon>
        <taxon>Valvatida</taxon>
        <taxon>Acanthasteridae</taxon>
        <taxon>Acanthaster</taxon>
    </lineage>
</organism>
<keyword evidence="1" id="KW-0325">Glycoprotein</keyword>
<keyword evidence="5" id="KW-1185">Reference proteome</keyword>
<evidence type="ECO:0000256" key="2">
    <source>
        <dbReference type="SAM" id="MobiDB-lite"/>
    </source>
</evidence>
<feature type="domain" description="EGF-like" evidence="4">
    <location>
        <begin position="72"/>
        <end position="108"/>
    </location>
</feature>
<accession>A0A8B7ZT10</accession>
<dbReference type="GeneID" id="110988728"/>
<dbReference type="CDD" id="cd00064">
    <property type="entry name" value="FU"/>
    <property type="match status" value="5"/>
</dbReference>
<feature type="domain" description="EGF-like" evidence="4">
    <location>
        <begin position="232"/>
        <end position="263"/>
    </location>
</feature>
<feature type="region of interest" description="Disordered" evidence="2">
    <location>
        <begin position="466"/>
        <end position="488"/>
    </location>
</feature>
<feature type="domain" description="EGF-like" evidence="4">
    <location>
        <begin position="25"/>
        <end position="56"/>
    </location>
</feature>
<dbReference type="SUPFAM" id="SSF57184">
    <property type="entry name" value="Growth factor receptor domain"/>
    <property type="match status" value="3"/>
</dbReference>
<dbReference type="InterPro" id="IPR032778">
    <property type="entry name" value="GF_recep_IV"/>
</dbReference>
<dbReference type="KEGG" id="aplc:110988728"/>
<reference evidence="6" key="1">
    <citation type="submission" date="2025-08" db="UniProtKB">
        <authorList>
            <consortium name="RefSeq"/>
        </authorList>
    </citation>
    <scope>IDENTIFICATION</scope>
</reference>
<dbReference type="SMART" id="SM00181">
    <property type="entry name" value="EGF"/>
    <property type="match status" value="6"/>
</dbReference>
<feature type="domain" description="EGF-like" evidence="4">
    <location>
        <begin position="124"/>
        <end position="156"/>
    </location>
</feature>
<evidence type="ECO:0000256" key="1">
    <source>
        <dbReference type="ARBA" id="ARBA00023180"/>
    </source>
</evidence>
<dbReference type="InterPro" id="IPR006212">
    <property type="entry name" value="Furin_repeat"/>
</dbReference>
<feature type="compositionally biased region" description="Acidic residues" evidence="2">
    <location>
        <begin position="475"/>
        <end position="488"/>
    </location>
</feature>
<evidence type="ECO:0000256" key="3">
    <source>
        <dbReference type="SAM" id="Phobius"/>
    </source>
</evidence>
<sequence>MQENSQCPEQQYRALQSDGRPVCRDCTPHCKRCLGPREDECLICAADYRLANGHCRQNCNTGQFHKDGVCMACHPSCGSCTGPSPYECTSCPDGLVHTVSGADKGECSVGCPQGTFRHGSQCRACHDTCQSCDGEGEERCLSCQSTFFLTGNQRCVPTCGDGTYQYRSDVGGGDEALSGMECRPCHSSCATCYGPLETECTACHNSMYRLEHTCVGHCGTGYWPGPQNVCQPCHFDCMSCWGNRQDQCISCASGKKLLAERCVDECPASHYLSLDFGAVCEPCHVRCKTCYDMGPFNCLSCKDGYELDNSVCYSRCDLGMYFINHTQECAPCDKACRECYGPTDKQCIACYSGKSLMKVDDKRFTCLVCCQQGQDPDRDNCCKCNKDQQCMPSQGNQGNSGADQPADRPGLNHGAIIFICLLILAVFGLFFGLLQARSRKKLCWRDNYETLPTFYNNSKGEEPKITLRQNALPSSDDEDFFDDTDEDL</sequence>